<feature type="compositionally biased region" description="Acidic residues" evidence="4">
    <location>
        <begin position="154"/>
        <end position="165"/>
    </location>
</feature>
<comment type="similarity">
    <text evidence="1 3">Belongs to the EXO70 family.</text>
</comment>
<dbReference type="InterPro" id="IPR016159">
    <property type="entry name" value="Cullin_repeat-like_dom_sf"/>
</dbReference>
<dbReference type="SUPFAM" id="SSF74788">
    <property type="entry name" value="Cullin repeat-like"/>
    <property type="match status" value="1"/>
</dbReference>
<keyword evidence="3" id="KW-0653">Protein transport</keyword>
<dbReference type="InterPro" id="IPR004140">
    <property type="entry name" value="Exo70"/>
</dbReference>
<evidence type="ECO:0000256" key="3">
    <source>
        <dbReference type="RuleBase" id="RU365026"/>
    </source>
</evidence>
<evidence type="ECO:0000256" key="2">
    <source>
        <dbReference type="ARBA" id="ARBA00022448"/>
    </source>
</evidence>
<keyword evidence="7" id="KW-1185">Reference proteome</keyword>
<gene>
    <name evidence="6" type="ORF">DH2020_006969</name>
</gene>
<dbReference type="PANTHER" id="PTHR12542:SF17">
    <property type="entry name" value="EXOCYST SUBUNIT EXO70 FAMILY PROTEIN"/>
    <property type="match status" value="1"/>
</dbReference>
<evidence type="ECO:0000313" key="6">
    <source>
        <dbReference type="EMBL" id="KAK6142101.1"/>
    </source>
</evidence>
<reference evidence="6 7" key="1">
    <citation type="journal article" date="2021" name="Comput. Struct. Biotechnol. J.">
        <title>De novo genome assembly of the potent medicinal plant Rehmannia glutinosa using nanopore technology.</title>
        <authorList>
            <person name="Ma L."/>
            <person name="Dong C."/>
            <person name="Song C."/>
            <person name="Wang X."/>
            <person name="Zheng X."/>
            <person name="Niu Y."/>
            <person name="Chen S."/>
            <person name="Feng W."/>
        </authorList>
    </citation>
    <scope>NUCLEOTIDE SEQUENCE [LARGE SCALE GENOMIC DNA]</scope>
    <source>
        <strain evidence="6">DH-2019</strain>
    </source>
</reference>
<keyword evidence="3" id="KW-0268">Exocytosis</keyword>
<dbReference type="Gene3D" id="1.20.1280.170">
    <property type="entry name" value="Exocyst complex component Exo70"/>
    <property type="match status" value="1"/>
</dbReference>
<protein>
    <recommendedName>
        <fullName evidence="3">Exocyst subunit Exo70 family protein</fullName>
    </recommendedName>
</protein>
<feature type="domain" description="Exocyst complex subunit Exo70 C-terminal" evidence="5">
    <location>
        <begin position="252"/>
        <end position="614"/>
    </location>
</feature>
<accession>A0ABR0W368</accession>
<comment type="caution">
    <text evidence="6">The sequence shown here is derived from an EMBL/GenBank/DDBJ whole genome shotgun (WGS) entry which is preliminary data.</text>
</comment>
<keyword evidence="2 3" id="KW-0813">Transport</keyword>
<sequence>MKGSLFTSRPSSSPLPSSHHQRFVSPYSTPPRAGHTFSETLMDENIDYAEAVIRKWNLDNHKHQKFSPLFVDDRKEAKIFLEAVTGLRSAMHYYVKLSSNSQKIIRAQNLMQIAMKRLEKEFYVILSANRKNLDSESVSSRSSTVSARSSISESYEDEISEEEEQSTTPSRTSPRAESSISESDKALDVAMADLKSIADCMIASGYGKECANIYKLIRKSIIDETLYYLGVEKLNHSQMQKMDWNVLEPKIKSWLHAVTIAVKTLFHGERILCDIVFSSSEKIAESSFTEISRDAALTLFSFAENFGKSKKILSPEKLFRALDMYEAICDLWPEIESVFSHESLSAVRAEAMAALVKLGEAVRIMLAQFEAAIQKDSSKTPSGGGVHPLTRYVMNFLVFLGDYSGAICDILADSPVTAHTPLPESYFSSPTSGGGEDPSAAAITARLAWLILVLLCKLDGKAVLYNDVALSYLFLANNLNYVVSKVRNSNLGLLMGLEWIWNNRSKVNRYLANYERMGWSKVITSLPEDPTADIPPEDVKECFRRFNLGFEETYKKQILWVIPDPKLRDEVKISLAKKIVPGYRAFYLKHRENYIGVESIVRYAPEDLNNYLSDLFFAAGGGSRTSSYESYAESTVTSRGR</sequence>
<feature type="compositionally biased region" description="Low complexity" evidence="4">
    <location>
        <begin position="8"/>
        <end position="18"/>
    </location>
</feature>
<feature type="compositionally biased region" description="Low complexity" evidence="4">
    <location>
        <begin position="166"/>
        <end position="179"/>
    </location>
</feature>
<dbReference type="Pfam" id="PF20669">
    <property type="entry name" value="Exo70_N"/>
    <property type="match status" value="1"/>
</dbReference>
<dbReference type="PANTHER" id="PTHR12542">
    <property type="entry name" value="EXOCYST COMPLEX PROTEIN EXO70"/>
    <property type="match status" value="1"/>
</dbReference>
<evidence type="ECO:0000259" key="5">
    <source>
        <dbReference type="Pfam" id="PF03081"/>
    </source>
</evidence>
<evidence type="ECO:0000256" key="1">
    <source>
        <dbReference type="ARBA" id="ARBA00006756"/>
    </source>
</evidence>
<evidence type="ECO:0000313" key="7">
    <source>
        <dbReference type="Proteomes" id="UP001318860"/>
    </source>
</evidence>
<dbReference type="Pfam" id="PF03081">
    <property type="entry name" value="Exo70_C"/>
    <property type="match status" value="1"/>
</dbReference>
<feature type="region of interest" description="Disordered" evidence="4">
    <location>
        <begin position="1"/>
        <end position="29"/>
    </location>
</feature>
<dbReference type="InterPro" id="IPR046364">
    <property type="entry name" value="Exo70_C"/>
</dbReference>
<proteinExistence type="inferred from homology"/>
<feature type="region of interest" description="Disordered" evidence="4">
    <location>
        <begin position="149"/>
        <end position="182"/>
    </location>
</feature>
<dbReference type="Proteomes" id="UP001318860">
    <property type="component" value="Unassembled WGS sequence"/>
</dbReference>
<name>A0ABR0W368_REHGL</name>
<dbReference type="EMBL" id="JABTTQ020000018">
    <property type="protein sequence ID" value="KAK6142101.1"/>
    <property type="molecule type" value="Genomic_DNA"/>
</dbReference>
<evidence type="ECO:0000256" key="4">
    <source>
        <dbReference type="SAM" id="MobiDB-lite"/>
    </source>
</evidence>
<organism evidence="6 7">
    <name type="scientific">Rehmannia glutinosa</name>
    <name type="common">Chinese foxglove</name>
    <dbReference type="NCBI Taxonomy" id="99300"/>
    <lineage>
        <taxon>Eukaryota</taxon>
        <taxon>Viridiplantae</taxon>
        <taxon>Streptophyta</taxon>
        <taxon>Embryophyta</taxon>
        <taxon>Tracheophyta</taxon>
        <taxon>Spermatophyta</taxon>
        <taxon>Magnoliopsida</taxon>
        <taxon>eudicotyledons</taxon>
        <taxon>Gunneridae</taxon>
        <taxon>Pentapetalae</taxon>
        <taxon>asterids</taxon>
        <taxon>lamiids</taxon>
        <taxon>Lamiales</taxon>
        <taxon>Orobanchaceae</taxon>
        <taxon>Rehmannieae</taxon>
        <taxon>Rehmannia</taxon>
    </lineage>
</organism>
<comment type="function">
    <text evidence="3">Component of the exocyst complex.</text>
</comment>